<keyword evidence="2" id="KW-1185">Reference proteome</keyword>
<proteinExistence type="predicted"/>
<accession>A0A916N3I7</accession>
<gene>
    <name evidence="1" type="ORF">DYBT9275_01556</name>
</gene>
<dbReference type="EMBL" id="CAJRAF010000001">
    <property type="protein sequence ID" value="CAG4995128.1"/>
    <property type="molecule type" value="Genomic_DNA"/>
</dbReference>
<dbReference type="AlphaFoldDB" id="A0A916N3I7"/>
<name>A0A916N3I7_9BACT</name>
<evidence type="ECO:0000313" key="1">
    <source>
        <dbReference type="EMBL" id="CAG4995128.1"/>
    </source>
</evidence>
<protein>
    <submittedName>
        <fullName evidence="1">Uncharacterized protein</fullName>
    </submittedName>
</protein>
<comment type="caution">
    <text evidence="1">The sequence shown here is derived from an EMBL/GenBank/DDBJ whole genome shotgun (WGS) entry which is preliminary data.</text>
</comment>
<evidence type="ECO:0000313" key="2">
    <source>
        <dbReference type="Proteomes" id="UP000680038"/>
    </source>
</evidence>
<reference evidence="1" key="1">
    <citation type="submission" date="2021-04" db="EMBL/GenBank/DDBJ databases">
        <authorList>
            <person name="Rodrigo-Torres L."/>
            <person name="Arahal R. D."/>
            <person name="Lucena T."/>
        </authorList>
    </citation>
    <scope>NUCLEOTIDE SEQUENCE</scope>
    <source>
        <strain evidence="1">CECT 9275</strain>
    </source>
</reference>
<dbReference type="Proteomes" id="UP000680038">
    <property type="component" value="Unassembled WGS sequence"/>
</dbReference>
<organism evidence="1 2">
    <name type="scientific">Dyadobacter helix</name>
    <dbReference type="NCBI Taxonomy" id="2822344"/>
    <lineage>
        <taxon>Bacteria</taxon>
        <taxon>Pseudomonadati</taxon>
        <taxon>Bacteroidota</taxon>
        <taxon>Cytophagia</taxon>
        <taxon>Cytophagales</taxon>
        <taxon>Spirosomataceae</taxon>
        <taxon>Dyadobacter</taxon>
    </lineage>
</organism>
<sequence length="54" mass="6288">MRSVRGAVGDRIPYFIEYKPTLFPSLSIKEGRKLISFSFIPVCRYSNVRIHLDN</sequence>